<dbReference type="EMBL" id="FRBR01000001">
    <property type="protein sequence ID" value="SHL10244.1"/>
    <property type="molecule type" value="Genomic_DNA"/>
</dbReference>
<sequence>MRYFSATFGATLLALFPMTSPAAALGADRDGYYSANDQRAAILDCKHELGRGGRAVFQAVWQEYPLAGNSVLRILPRGGVSKEDARWINACADEKLGRARIPAGKKPRKALRGTCPRYAPVLYGGAAYCIGR</sequence>
<feature type="signal peptide" evidence="1">
    <location>
        <begin position="1"/>
        <end position="22"/>
    </location>
</feature>
<name>A0A1M6XW72_9RHOB</name>
<reference evidence="2 3" key="1">
    <citation type="submission" date="2016-11" db="EMBL/GenBank/DDBJ databases">
        <authorList>
            <person name="Jaros S."/>
            <person name="Januszkiewicz K."/>
            <person name="Wedrychowicz H."/>
        </authorList>
    </citation>
    <scope>NUCLEOTIDE SEQUENCE [LARGE SCALE GENOMIC DNA]</scope>
    <source>
        <strain evidence="2 3">DSM 29589</strain>
    </source>
</reference>
<evidence type="ECO:0000313" key="2">
    <source>
        <dbReference type="EMBL" id="SHL10244.1"/>
    </source>
</evidence>
<keyword evidence="3" id="KW-1185">Reference proteome</keyword>
<accession>A0A1M6XW72</accession>
<dbReference type="RefSeq" id="WP_073032513.1">
    <property type="nucleotide sequence ID" value="NZ_BMLR01000001.1"/>
</dbReference>
<dbReference type="AlphaFoldDB" id="A0A1M6XW72"/>
<dbReference type="Proteomes" id="UP000183974">
    <property type="component" value="Unassembled WGS sequence"/>
</dbReference>
<proteinExistence type="predicted"/>
<dbReference type="OrthoDB" id="7745485at2"/>
<organism evidence="2 3">
    <name type="scientific">Roseovarius pacificus</name>
    <dbReference type="NCBI Taxonomy" id="337701"/>
    <lineage>
        <taxon>Bacteria</taxon>
        <taxon>Pseudomonadati</taxon>
        <taxon>Pseudomonadota</taxon>
        <taxon>Alphaproteobacteria</taxon>
        <taxon>Rhodobacterales</taxon>
        <taxon>Roseobacteraceae</taxon>
        <taxon>Roseovarius</taxon>
    </lineage>
</organism>
<evidence type="ECO:0000256" key="1">
    <source>
        <dbReference type="SAM" id="SignalP"/>
    </source>
</evidence>
<evidence type="ECO:0000313" key="3">
    <source>
        <dbReference type="Proteomes" id="UP000183974"/>
    </source>
</evidence>
<gene>
    <name evidence="2" type="ORF">SAMN05444398_101595</name>
</gene>
<keyword evidence="1" id="KW-0732">Signal</keyword>
<feature type="chain" id="PRO_5013042523" evidence="1">
    <location>
        <begin position="23"/>
        <end position="132"/>
    </location>
</feature>
<protein>
    <submittedName>
        <fullName evidence="2">Uncharacterized protein</fullName>
    </submittedName>
</protein>